<name>A0AAD2G312_9STRA</name>
<sequence>MSSDEEQSWRSLLEVSIAKSRKTRGSNYVQISTVEEGEPRCRTVVFRGFQKTPVHHDLFHELDEKPCLFKMCTDKRSKKVAQNAKQSVAEIVWWFPKSSEQYRVRGNLILVGGENEDRALEIARKELWGNISDPSRESFLGQVVPGEAYEKDNSIIPVGGRDDDGKVLVPPDNFLLMLLDPMDVDYLRLTGDQYRQVDSRGPSGWTKQRVNP</sequence>
<dbReference type="Gene3D" id="2.30.110.10">
    <property type="entry name" value="Electron Transport, Fmn-binding Protein, Chain A"/>
    <property type="match status" value="1"/>
</dbReference>
<dbReference type="AlphaFoldDB" id="A0AAD2G312"/>
<dbReference type="GO" id="GO:0010181">
    <property type="term" value="F:FMN binding"/>
    <property type="evidence" value="ECO:0007669"/>
    <property type="project" value="InterPro"/>
</dbReference>
<evidence type="ECO:0000313" key="2">
    <source>
        <dbReference type="EMBL" id="CAJ1961021.1"/>
    </source>
</evidence>
<dbReference type="PANTHER" id="PTHR28243">
    <property type="entry name" value="AGL049CP"/>
    <property type="match status" value="1"/>
</dbReference>
<reference evidence="2" key="1">
    <citation type="submission" date="2023-08" db="EMBL/GenBank/DDBJ databases">
        <authorList>
            <person name="Audoor S."/>
            <person name="Bilcke G."/>
        </authorList>
    </citation>
    <scope>NUCLEOTIDE SEQUENCE</scope>
</reference>
<dbReference type="InterPro" id="IPR024624">
    <property type="entry name" value="Pyridox_Oxase_Alr4036_FMN-bd"/>
</dbReference>
<dbReference type="PANTHER" id="PTHR28243:SF1">
    <property type="entry name" value="PYRIDOXAMINE 5'-PHOSPHATE OXIDASE ALR4036 FAMILY FMN-BINDING DOMAIN-CONTAINING PROTEIN"/>
    <property type="match status" value="1"/>
</dbReference>
<evidence type="ECO:0000259" key="1">
    <source>
        <dbReference type="Pfam" id="PF12766"/>
    </source>
</evidence>
<evidence type="ECO:0000313" key="3">
    <source>
        <dbReference type="Proteomes" id="UP001295423"/>
    </source>
</evidence>
<comment type="caution">
    <text evidence="2">The sequence shown here is derived from an EMBL/GenBank/DDBJ whole genome shotgun (WGS) entry which is preliminary data.</text>
</comment>
<dbReference type="Pfam" id="PF12766">
    <property type="entry name" value="Pyridox_oxase_2"/>
    <property type="match status" value="1"/>
</dbReference>
<feature type="domain" description="Pyridoxamine 5'-phosphate oxidase Alr4036 family FMN-binding" evidence="1">
    <location>
        <begin position="7"/>
        <end position="111"/>
    </location>
</feature>
<gene>
    <name evidence="2" type="ORF">CYCCA115_LOCUS19000</name>
</gene>
<keyword evidence="3" id="KW-1185">Reference proteome</keyword>
<proteinExistence type="predicted"/>
<organism evidence="2 3">
    <name type="scientific">Cylindrotheca closterium</name>
    <dbReference type="NCBI Taxonomy" id="2856"/>
    <lineage>
        <taxon>Eukaryota</taxon>
        <taxon>Sar</taxon>
        <taxon>Stramenopiles</taxon>
        <taxon>Ochrophyta</taxon>
        <taxon>Bacillariophyta</taxon>
        <taxon>Bacillariophyceae</taxon>
        <taxon>Bacillariophycidae</taxon>
        <taxon>Bacillariales</taxon>
        <taxon>Bacillariaceae</taxon>
        <taxon>Cylindrotheca</taxon>
    </lineage>
</organism>
<dbReference type="InterPro" id="IPR012349">
    <property type="entry name" value="Split_barrel_FMN-bd"/>
</dbReference>
<protein>
    <recommendedName>
        <fullName evidence="1">Pyridoxamine 5'-phosphate oxidase Alr4036 family FMN-binding domain-containing protein</fullName>
    </recommendedName>
</protein>
<dbReference type="EMBL" id="CAKOGP040002080">
    <property type="protein sequence ID" value="CAJ1961021.1"/>
    <property type="molecule type" value="Genomic_DNA"/>
</dbReference>
<dbReference type="Proteomes" id="UP001295423">
    <property type="component" value="Unassembled WGS sequence"/>
</dbReference>
<dbReference type="SUPFAM" id="SSF50475">
    <property type="entry name" value="FMN-binding split barrel"/>
    <property type="match status" value="1"/>
</dbReference>
<accession>A0AAD2G312</accession>